<evidence type="ECO:0000256" key="3">
    <source>
        <dbReference type="ARBA" id="ARBA00022833"/>
    </source>
</evidence>
<evidence type="ECO:0000313" key="6">
    <source>
        <dbReference type="RefSeq" id="XP_035440602.2"/>
    </source>
</evidence>
<dbReference type="GO" id="GO:0008270">
    <property type="term" value="F:zinc ion binding"/>
    <property type="evidence" value="ECO:0007669"/>
    <property type="project" value="UniProtKB-KW"/>
</dbReference>
<evidence type="ECO:0000259" key="4">
    <source>
        <dbReference type="Pfam" id="PF04500"/>
    </source>
</evidence>
<proteinExistence type="predicted"/>
<dbReference type="InterPro" id="IPR007588">
    <property type="entry name" value="Znf_FLYWCH"/>
</dbReference>
<dbReference type="Proteomes" id="UP000829999">
    <property type="component" value="Chromosome 30"/>
</dbReference>
<dbReference type="GeneID" id="118269559"/>
<evidence type="ECO:0000313" key="5">
    <source>
        <dbReference type="Proteomes" id="UP000829999"/>
    </source>
</evidence>
<dbReference type="AlphaFoldDB" id="A0A9R0EKQ1"/>
<protein>
    <submittedName>
        <fullName evidence="6">Uncharacterized protein LOC118269559</fullName>
    </submittedName>
</protein>
<dbReference type="RefSeq" id="XP_035440602.2">
    <property type="nucleotide sequence ID" value="XM_035584709.2"/>
</dbReference>
<keyword evidence="3" id="KW-0862">Zinc</keyword>
<dbReference type="OrthoDB" id="7485060at2759"/>
<organism evidence="5 6">
    <name type="scientific">Spodoptera frugiperda</name>
    <name type="common">Fall armyworm</name>
    <dbReference type="NCBI Taxonomy" id="7108"/>
    <lineage>
        <taxon>Eukaryota</taxon>
        <taxon>Metazoa</taxon>
        <taxon>Ecdysozoa</taxon>
        <taxon>Arthropoda</taxon>
        <taxon>Hexapoda</taxon>
        <taxon>Insecta</taxon>
        <taxon>Pterygota</taxon>
        <taxon>Neoptera</taxon>
        <taxon>Endopterygota</taxon>
        <taxon>Lepidoptera</taxon>
        <taxon>Glossata</taxon>
        <taxon>Ditrysia</taxon>
        <taxon>Noctuoidea</taxon>
        <taxon>Noctuidae</taxon>
        <taxon>Amphipyrinae</taxon>
        <taxon>Spodoptera</taxon>
    </lineage>
</organism>
<keyword evidence="2" id="KW-0863">Zinc-finger</keyword>
<sequence>MFNQYTFSQNHNSPTYYCSKKLSGCQAIVKLTKERDAIKEAITIHNHEPPKYMKTASDLLITDPRVKFIETVRGARLMMLNGFTFSQKNHKKRWFYCSRKTNKCKSRIRLNDDGTIMCAPVGHNHPPPVFKEMSDGRFYKVKK</sequence>
<gene>
    <name evidence="6" type="primary">LOC118269559</name>
</gene>
<keyword evidence="1" id="KW-0479">Metal-binding</keyword>
<evidence type="ECO:0000256" key="1">
    <source>
        <dbReference type="ARBA" id="ARBA00022723"/>
    </source>
</evidence>
<feature type="domain" description="FLYWCH-type" evidence="4">
    <location>
        <begin position="68"/>
        <end position="125"/>
    </location>
</feature>
<name>A0A9R0EKQ1_SPOFR</name>
<accession>A0A9R0EKQ1</accession>
<reference evidence="6" key="1">
    <citation type="submission" date="2025-08" db="UniProtKB">
        <authorList>
            <consortium name="RefSeq"/>
        </authorList>
    </citation>
    <scope>IDENTIFICATION</scope>
    <source>
        <tissue evidence="6">Whole larval tissue</tissue>
    </source>
</reference>
<dbReference type="Gene3D" id="2.20.25.240">
    <property type="match status" value="1"/>
</dbReference>
<dbReference type="Pfam" id="PF04500">
    <property type="entry name" value="FLYWCH"/>
    <property type="match status" value="1"/>
</dbReference>
<keyword evidence="5" id="KW-1185">Reference proteome</keyword>
<evidence type="ECO:0000256" key="2">
    <source>
        <dbReference type="ARBA" id="ARBA00022771"/>
    </source>
</evidence>